<dbReference type="STRING" id="743788.S8EBR7"/>
<dbReference type="HOGENOM" id="CLU_744013_0_0_1"/>
<dbReference type="SMART" id="SM00666">
    <property type="entry name" value="PB1"/>
    <property type="match status" value="1"/>
</dbReference>
<dbReference type="Gene3D" id="3.10.20.90">
    <property type="entry name" value="Phosphatidylinositol 3-kinase Catalytic Subunit, Chain A, domain 1"/>
    <property type="match status" value="1"/>
</dbReference>
<organism evidence="3 4">
    <name type="scientific">Fomitopsis schrenkii</name>
    <name type="common">Brown rot fungus</name>
    <dbReference type="NCBI Taxonomy" id="2126942"/>
    <lineage>
        <taxon>Eukaryota</taxon>
        <taxon>Fungi</taxon>
        <taxon>Dikarya</taxon>
        <taxon>Basidiomycota</taxon>
        <taxon>Agaricomycotina</taxon>
        <taxon>Agaricomycetes</taxon>
        <taxon>Polyporales</taxon>
        <taxon>Fomitopsis</taxon>
    </lineage>
</organism>
<proteinExistence type="predicted"/>
<feature type="compositionally biased region" description="Basic and acidic residues" evidence="1">
    <location>
        <begin position="118"/>
        <end position="138"/>
    </location>
</feature>
<name>S8EBR7_FOMSC</name>
<dbReference type="PROSITE" id="PS51745">
    <property type="entry name" value="PB1"/>
    <property type="match status" value="1"/>
</dbReference>
<evidence type="ECO:0000313" key="4">
    <source>
        <dbReference type="Proteomes" id="UP000015241"/>
    </source>
</evidence>
<evidence type="ECO:0000259" key="2">
    <source>
        <dbReference type="PROSITE" id="PS51745"/>
    </source>
</evidence>
<dbReference type="OrthoDB" id="2803768at2759"/>
<dbReference type="InParanoid" id="S8EBR7"/>
<dbReference type="Proteomes" id="UP000015241">
    <property type="component" value="Unassembled WGS sequence"/>
</dbReference>
<dbReference type="EMBL" id="KE504135">
    <property type="protein sequence ID" value="EPT02412.1"/>
    <property type="molecule type" value="Genomic_DNA"/>
</dbReference>
<gene>
    <name evidence="3" type="ORF">FOMPIDRAFT_1047774</name>
</gene>
<feature type="region of interest" description="Disordered" evidence="1">
    <location>
        <begin position="97"/>
        <end position="147"/>
    </location>
</feature>
<dbReference type="Pfam" id="PF00564">
    <property type="entry name" value="PB1"/>
    <property type="match status" value="1"/>
</dbReference>
<dbReference type="SUPFAM" id="SSF54277">
    <property type="entry name" value="CAD &amp; PB1 domains"/>
    <property type="match status" value="1"/>
</dbReference>
<accession>S8EBR7</accession>
<sequence>MSTPQLHIKLTQPNGTTRAVVFEALPTWDDLTTRVNTFFDIPAASVALAYTDGDGDEVTLSSQSELAELLSTVLRNTDSTTANLKFTVRDLRVIREVRTPEDANNGGSHGQPAGAVEGGDRPQGERAHPLDDGEERPPFGHAHAMPFMPSRGFYSARGRGGRGGMRGGFTGGPFHGYHGHHGPPGLSPPLRGAFSRGRGVSRGPPPPPMSHETFRAHSAPPEFHPEDEVPAPPQPEDFAEHFPHFPPFDGPFSGFRGPPPPHGQAHVHFHHHPYMRTEHHERGGRGRGGFGFGHHGPFGDYPHETFLNFDEHRAFGFGGRGGRGGPGFGRADHRMGMGMGGFGFDDPRVGMGGRMGMGGFGDPRVTVVCAGI</sequence>
<dbReference type="AlphaFoldDB" id="S8EBR7"/>
<protein>
    <recommendedName>
        <fullName evidence="2">PB1 domain-containing protein</fullName>
    </recommendedName>
</protein>
<feature type="domain" description="PB1" evidence="2">
    <location>
        <begin position="5"/>
        <end position="91"/>
    </location>
</feature>
<feature type="region of interest" description="Disordered" evidence="1">
    <location>
        <begin position="194"/>
        <end position="237"/>
    </location>
</feature>
<dbReference type="InterPro" id="IPR000270">
    <property type="entry name" value="PB1_dom"/>
</dbReference>
<evidence type="ECO:0000256" key="1">
    <source>
        <dbReference type="SAM" id="MobiDB-lite"/>
    </source>
</evidence>
<reference evidence="3 4" key="1">
    <citation type="journal article" date="2012" name="Science">
        <title>The Paleozoic origin of enzymatic lignin decomposition reconstructed from 31 fungal genomes.</title>
        <authorList>
            <person name="Floudas D."/>
            <person name="Binder M."/>
            <person name="Riley R."/>
            <person name="Barry K."/>
            <person name="Blanchette R.A."/>
            <person name="Henrissat B."/>
            <person name="Martinez A.T."/>
            <person name="Otillar R."/>
            <person name="Spatafora J.W."/>
            <person name="Yadav J.S."/>
            <person name="Aerts A."/>
            <person name="Benoit I."/>
            <person name="Boyd A."/>
            <person name="Carlson A."/>
            <person name="Copeland A."/>
            <person name="Coutinho P.M."/>
            <person name="de Vries R.P."/>
            <person name="Ferreira P."/>
            <person name="Findley K."/>
            <person name="Foster B."/>
            <person name="Gaskell J."/>
            <person name="Glotzer D."/>
            <person name="Gorecki P."/>
            <person name="Heitman J."/>
            <person name="Hesse C."/>
            <person name="Hori C."/>
            <person name="Igarashi K."/>
            <person name="Jurgens J.A."/>
            <person name="Kallen N."/>
            <person name="Kersten P."/>
            <person name="Kohler A."/>
            <person name="Kuees U."/>
            <person name="Kumar T.K.A."/>
            <person name="Kuo A."/>
            <person name="LaButti K."/>
            <person name="Larrondo L.F."/>
            <person name="Lindquist E."/>
            <person name="Ling A."/>
            <person name="Lombard V."/>
            <person name="Lucas S."/>
            <person name="Lundell T."/>
            <person name="Martin R."/>
            <person name="McLaughlin D.J."/>
            <person name="Morgenstern I."/>
            <person name="Morin E."/>
            <person name="Murat C."/>
            <person name="Nagy L.G."/>
            <person name="Nolan M."/>
            <person name="Ohm R.A."/>
            <person name="Patyshakuliyeva A."/>
            <person name="Rokas A."/>
            <person name="Ruiz-Duenas F.J."/>
            <person name="Sabat G."/>
            <person name="Salamov A."/>
            <person name="Samejima M."/>
            <person name="Schmutz J."/>
            <person name="Slot J.C."/>
            <person name="St John F."/>
            <person name="Stenlid J."/>
            <person name="Sun H."/>
            <person name="Sun S."/>
            <person name="Syed K."/>
            <person name="Tsang A."/>
            <person name="Wiebenga A."/>
            <person name="Young D."/>
            <person name="Pisabarro A."/>
            <person name="Eastwood D.C."/>
            <person name="Martin F."/>
            <person name="Cullen D."/>
            <person name="Grigoriev I.V."/>
            <person name="Hibbett D.S."/>
        </authorList>
    </citation>
    <scope>NUCLEOTIDE SEQUENCE</scope>
    <source>
        <strain evidence="4">FP-58527</strain>
    </source>
</reference>
<evidence type="ECO:0000313" key="3">
    <source>
        <dbReference type="EMBL" id="EPT02412.1"/>
    </source>
</evidence>
<dbReference type="CDD" id="cd05992">
    <property type="entry name" value="PB1"/>
    <property type="match status" value="1"/>
</dbReference>
<dbReference type="InterPro" id="IPR053793">
    <property type="entry name" value="PB1-like"/>
</dbReference>
<keyword evidence="4" id="KW-1185">Reference proteome</keyword>